<evidence type="ECO:0000313" key="3">
    <source>
        <dbReference type="EMBL" id="PCE62754.1"/>
    </source>
</evidence>
<protein>
    <recommendedName>
        <fullName evidence="2">Xaa-Pro dipeptidyl-peptidase-like domain-containing protein</fullName>
    </recommendedName>
</protein>
<feature type="signal peptide" evidence="1">
    <location>
        <begin position="1"/>
        <end position="19"/>
    </location>
</feature>
<evidence type="ECO:0000256" key="1">
    <source>
        <dbReference type="SAM" id="SignalP"/>
    </source>
</evidence>
<dbReference type="SUPFAM" id="SSF53474">
    <property type="entry name" value="alpha/beta-Hydrolases"/>
    <property type="match status" value="1"/>
</dbReference>
<dbReference type="InterPro" id="IPR053145">
    <property type="entry name" value="AB_hydrolase_Est10"/>
</dbReference>
<reference evidence="3 4" key="1">
    <citation type="submission" date="2017-04" db="EMBL/GenBank/DDBJ databases">
        <title>A new member of the family Flavobacteriaceae isolated from ascidians.</title>
        <authorList>
            <person name="Chen L."/>
        </authorList>
    </citation>
    <scope>NUCLEOTIDE SEQUENCE [LARGE SCALE GENOMIC DNA]</scope>
    <source>
        <strain evidence="3 4">HQA918</strain>
    </source>
</reference>
<proteinExistence type="predicted"/>
<comment type="caution">
    <text evidence="3">The sequence shown here is derived from an EMBL/GenBank/DDBJ whole genome shotgun (WGS) entry which is preliminary data.</text>
</comment>
<organism evidence="3 4">
    <name type="scientific">Sediminicola luteus</name>
    <dbReference type="NCBI Taxonomy" id="319238"/>
    <lineage>
        <taxon>Bacteria</taxon>
        <taxon>Pseudomonadati</taxon>
        <taxon>Bacteroidota</taxon>
        <taxon>Flavobacteriia</taxon>
        <taxon>Flavobacteriales</taxon>
        <taxon>Flavobacteriaceae</taxon>
        <taxon>Sediminicola</taxon>
    </lineage>
</organism>
<feature type="chain" id="PRO_5012607518" description="Xaa-Pro dipeptidyl-peptidase-like domain-containing protein" evidence="1">
    <location>
        <begin position="20"/>
        <end position="454"/>
    </location>
</feature>
<evidence type="ECO:0000259" key="2">
    <source>
        <dbReference type="Pfam" id="PF02129"/>
    </source>
</evidence>
<sequence length="454" mass="49591">MNRFLPLYFLLFAFPTLMAQSPTFEGSWSGTLQLPSLELPLVWHIKTTQGKLTTTMDSPAQGVNGIPMAQTQVNSDILVISSPPHGLHFKGTLIRPDSISGQFSQAGTTIPLSLVKAQHSTPQRPQTPKPPFPYESSNHLIPSKNGIQLGATLTKPTGKGPFPALVLLSGSGPQNRNGTLMEHEFFWVLADHLSRKGIAVLRFDDRGVGSSTGNYAQATTYNFAEDAQATMAWLQQQEDIDPQKTGLLGHSEGGLAALIAATTSGPDFIILMASPGIRGDRLILNQQQALFSAQNIPETQSKPARELNETLFALALEAKSMEEFAVKRANYQKEAPIFQFMTPQQKQAIEAQLSGPWIFDYLRLDPKTYLHQIACPVLALNGDLDLQVDATTNMEAIAQGLKQGKQPPLEKRIYPGLNHLFQTATTGLPTEYGEITETIAPKVLADIVGWINEI</sequence>
<dbReference type="InterPro" id="IPR029058">
    <property type="entry name" value="AB_hydrolase_fold"/>
</dbReference>
<dbReference type="AlphaFoldDB" id="A0A2A4G459"/>
<dbReference type="InterPro" id="IPR000383">
    <property type="entry name" value="Xaa-Pro-like_dom"/>
</dbReference>
<dbReference type="PANTHER" id="PTHR43265">
    <property type="entry name" value="ESTERASE ESTD"/>
    <property type="match status" value="1"/>
</dbReference>
<feature type="domain" description="Xaa-Pro dipeptidyl-peptidase-like" evidence="2">
    <location>
        <begin position="146"/>
        <end position="385"/>
    </location>
</feature>
<dbReference type="GO" id="GO:0052689">
    <property type="term" value="F:carboxylic ester hydrolase activity"/>
    <property type="evidence" value="ECO:0007669"/>
    <property type="project" value="TreeGrafter"/>
</dbReference>
<accession>A0A2A4G459</accession>
<dbReference type="EMBL" id="NBWU01000007">
    <property type="protein sequence ID" value="PCE62754.1"/>
    <property type="molecule type" value="Genomic_DNA"/>
</dbReference>
<evidence type="ECO:0000313" key="4">
    <source>
        <dbReference type="Proteomes" id="UP000219559"/>
    </source>
</evidence>
<dbReference type="Proteomes" id="UP000219559">
    <property type="component" value="Unassembled WGS sequence"/>
</dbReference>
<dbReference type="OrthoDB" id="9809549at2"/>
<dbReference type="Gene3D" id="3.40.50.1820">
    <property type="entry name" value="alpha/beta hydrolase"/>
    <property type="match status" value="1"/>
</dbReference>
<dbReference type="Pfam" id="PF02129">
    <property type="entry name" value="Peptidase_S15"/>
    <property type="match status" value="1"/>
</dbReference>
<gene>
    <name evidence="3" type="ORF">B7P33_15810</name>
</gene>
<keyword evidence="1" id="KW-0732">Signal</keyword>
<dbReference type="PANTHER" id="PTHR43265:SF1">
    <property type="entry name" value="ESTERASE ESTD"/>
    <property type="match status" value="1"/>
</dbReference>
<dbReference type="RefSeq" id="WP_097440864.1">
    <property type="nucleotide sequence ID" value="NZ_KZ300477.1"/>
</dbReference>
<keyword evidence="4" id="KW-1185">Reference proteome</keyword>
<name>A0A2A4G459_9FLAO</name>